<feature type="transmembrane region" description="Helical" evidence="9">
    <location>
        <begin position="684"/>
        <end position="706"/>
    </location>
</feature>
<feature type="transmembrane region" description="Helical" evidence="9">
    <location>
        <begin position="828"/>
        <end position="849"/>
    </location>
</feature>
<dbReference type="InterPro" id="IPR003439">
    <property type="entry name" value="ABC_transporter-like_ATP-bd"/>
</dbReference>
<protein>
    <submittedName>
        <fullName evidence="13">Aste57867_7879 protein</fullName>
    </submittedName>
</protein>
<feature type="transmembrane region" description="Helical" evidence="9">
    <location>
        <begin position="88"/>
        <end position="109"/>
    </location>
</feature>
<dbReference type="GO" id="GO:0140359">
    <property type="term" value="F:ABC-type transporter activity"/>
    <property type="evidence" value="ECO:0007669"/>
    <property type="project" value="InterPro"/>
</dbReference>
<feature type="domain" description="ABC transmembrane type-1" evidence="11">
    <location>
        <begin position="759"/>
        <end position="999"/>
    </location>
</feature>
<accession>A0A485KIV3</accession>
<dbReference type="InterPro" id="IPR050173">
    <property type="entry name" value="ABC_transporter_C-like"/>
</dbReference>
<dbReference type="PROSITE" id="PS50929">
    <property type="entry name" value="ABC_TM1F"/>
    <property type="match status" value="2"/>
</dbReference>
<dbReference type="Gene3D" id="1.20.1560.10">
    <property type="entry name" value="ABC transporter type 1, transmembrane domain"/>
    <property type="match status" value="2"/>
</dbReference>
<keyword evidence="14" id="KW-1185">Reference proteome</keyword>
<dbReference type="PANTHER" id="PTHR24223:SF443">
    <property type="entry name" value="MULTIDRUG-RESISTANCE LIKE PROTEIN 1, ISOFORM I"/>
    <property type="match status" value="1"/>
</dbReference>
<dbReference type="InterPro" id="IPR027417">
    <property type="entry name" value="P-loop_NTPase"/>
</dbReference>
<evidence type="ECO:0000313" key="13">
    <source>
        <dbReference type="EMBL" id="VFT84772.1"/>
    </source>
</evidence>
<feature type="domain" description="ABC transmembrane type-1" evidence="11">
    <location>
        <begin position="93"/>
        <end position="375"/>
    </location>
</feature>
<evidence type="ECO:0000256" key="2">
    <source>
        <dbReference type="ARBA" id="ARBA00022448"/>
    </source>
</evidence>
<dbReference type="Proteomes" id="UP000332933">
    <property type="component" value="Unassembled WGS sequence"/>
</dbReference>
<reference evidence="12" key="2">
    <citation type="submission" date="2019-06" db="EMBL/GenBank/DDBJ databases">
        <title>Genomics analysis of Aphanomyces spp. identifies a new class of oomycete effector associated with host adaptation.</title>
        <authorList>
            <person name="Gaulin E."/>
        </authorList>
    </citation>
    <scope>NUCLEOTIDE SEQUENCE</scope>
    <source>
        <strain evidence="12">CBS 578.67</strain>
    </source>
</reference>
<keyword evidence="5" id="KW-0547">Nucleotide-binding</keyword>
<dbReference type="AlphaFoldDB" id="A0A485KIV3"/>
<keyword evidence="7 9" id="KW-1133">Transmembrane helix</keyword>
<dbReference type="CDD" id="cd18579">
    <property type="entry name" value="ABC_6TM_ABCC_D1"/>
    <property type="match status" value="1"/>
</dbReference>
<dbReference type="PANTHER" id="PTHR24223">
    <property type="entry name" value="ATP-BINDING CASSETTE SUB-FAMILY C"/>
    <property type="match status" value="1"/>
</dbReference>
<keyword evidence="8 9" id="KW-0472">Membrane</keyword>
<evidence type="ECO:0000259" key="10">
    <source>
        <dbReference type="PROSITE" id="PS50893"/>
    </source>
</evidence>
<dbReference type="Pfam" id="PF00664">
    <property type="entry name" value="ABC_membrane"/>
    <property type="match status" value="2"/>
</dbReference>
<dbReference type="SUPFAM" id="SSF52540">
    <property type="entry name" value="P-loop containing nucleoside triphosphate hydrolases"/>
    <property type="match status" value="1"/>
</dbReference>
<evidence type="ECO:0000256" key="4">
    <source>
        <dbReference type="ARBA" id="ARBA00022737"/>
    </source>
</evidence>
<feature type="transmembrane region" description="Helical" evidence="9">
    <location>
        <begin position="219"/>
        <end position="245"/>
    </location>
</feature>
<dbReference type="OrthoDB" id="68590at2759"/>
<dbReference type="EMBL" id="CAADRA010005012">
    <property type="protein sequence ID" value="VFT84772.1"/>
    <property type="molecule type" value="Genomic_DNA"/>
</dbReference>
<dbReference type="PROSITE" id="PS50893">
    <property type="entry name" value="ABC_TRANSPORTER_2"/>
    <property type="match status" value="1"/>
</dbReference>
<reference evidence="13 14" key="1">
    <citation type="submission" date="2019-03" db="EMBL/GenBank/DDBJ databases">
        <authorList>
            <person name="Gaulin E."/>
            <person name="Dumas B."/>
        </authorList>
    </citation>
    <scope>NUCLEOTIDE SEQUENCE [LARGE SCALE GENOMIC DNA]</scope>
    <source>
        <strain evidence="13">CBS 568.67</strain>
    </source>
</reference>
<comment type="subcellular location">
    <subcellularLocation>
        <location evidence="1">Endomembrane system</location>
        <topology evidence="1">Multi-pass membrane protein</topology>
    </subcellularLocation>
</comment>
<dbReference type="InterPro" id="IPR044746">
    <property type="entry name" value="ABCC_6TM_D1"/>
</dbReference>
<dbReference type="GO" id="GO:0012505">
    <property type="term" value="C:endomembrane system"/>
    <property type="evidence" value="ECO:0007669"/>
    <property type="project" value="UniProtKB-SubCell"/>
</dbReference>
<dbReference type="GO" id="GO:0016020">
    <property type="term" value="C:membrane"/>
    <property type="evidence" value="ECO:0007669"/>
    <property type="project" value="InterPro"/>
</dbReference>
<feature type="transmembrane region" description="Helical" evidence="9">
    <location>
        <begin position="989"/>
        <end position="1008"/>
    </location>
</feature>
<dbReference type="SUPFAM" id="SSF90123">
    <property type="entry name" value="ABC transporter transmembrane region"/>
    <property type="match status" value="2"/>
</dbReference>
<keyword evidence="3 9" id="KW-0812">Transmembrane</keyword>
<dbReference type="GO" id="GO:0005524">
    <property type="term" value="F:ATP binding"/>
    <property type="evidence" value="ECO:0007669"/>
    <property type="project" value="UniProtKB-KW"/>
</dbReference>
<dbReference type="InterPro" id="IPR036640">
    <property type="entry name" value="ABC1_TM_sf"/>
</dbReference>
<sequence length="1019" mass="114307">MAGKYQSVGGTDVADTHEKTHPSVHAGFISKVFYLWANKLMEKANMAALTSHDLWRLPPMSNAKAVAAKFDPSFRQTRSIVTSYLSIFGWRFIFIGLLQVLIAAGTLYGPVVLQLVMELVESKTFDTQLALLYVASLFGVKITQALISTHTTFQCEVIALRFTSALQQLVFQKALVLDAKSRRAKAADVTQLFTSEIMWIVSFSYYTHQIWIIPCQLGVVLYLLYNVIGYAAFVGAGIIVVTLVLNNGLAHIQRSIWRVLMQQKERRMKLMQNVFGAIVDQKLESFADRQDLLPDIQAHRATEMKTLWGAFSLSACVTAILYSAPILVTTASLAFYTLVMKESITATKVFTALALFRSLRAPLIGLPQITAHLMQALVALGRLRDFLNMTEKDPNIILTHHQLSANQYENFANNAIDIAIEEGSFGWDADKPMFRGLNLLVKRGELVVVHGEDQAGKSSLCNVLLGELEKYEGSIFVGGRIAYCSEDPWIQRMTIRENILFGKPYDRKKYSLVMEACGLRPSEDGFAFGDRMEVLPSTPLTLDDKIRISLARACYNDADIYVLDIAVPETVFTKCILGLLCNKTIILVSENEAIIQSKFIDKSFDVGEGIVAENSRKRFWEEEPHILEQEVPDYQMPMFDALISPSIRSPFGMLTEEPSFHMDEMTGNPDDDGGDMSRVAFAGYFRAAGWCLVTFLLVVQCMWQSLQIISDLWLSHWCTTASLGLSSNSTLLMNNTMILDTIVLTKVEVVAYSKWNMEVYAVFALCSTIMVIFRTLITSCAGIRASQTLFDSMTKSLFEAPLTAITADPIGRILNVFSGDINTIDTRLPFSFGGFLANLFIAVFCLGTCMVCLRYYGLVILLWIGLYAYFGMYYAQPAREIEQLTRITRAPHLQFVGEAIEGAVIIRAFGMKQIRRFHRMHQHHVNVHQEASYTQEVFTQWFALRMQLLHAGLIASITVALVCSRSLLTPGLFGLVFNYALQVPPHLEFIFSIWSSVLSSMVGVQRVLSYIQWGKKIEV</sequence>
<evidence type="ECO:0000259" key="11">
    <source>
        <dbReference type="PROSITE" id="PS50929"/>
    </source>
</evidence>
<organism evidence="13 14">
    <name type="scientific">Aphanomyces stellatus</name>
    <dbReference type="NCBI Taxonomy" id="120398"/>
    <lineage>
        <taxon>Eukaryota</taxon>
        <taxon>Sar</taxon>
        <taxon>Stramenopiles</taxon>
        <taxon>Oomycota</taxon>
        <taxon>Saprolegniomycetes</taxon>
        <taxon>Saprolegniales</taxon>
        <taxon>Verrucalvaceae</taxon>
        <taxon>Aphanomyces</taxon>
    </lineage>
</organism>
<feature type="transmembrane region" description="Helical" evidence="9">
    <location>
        <begin position="759"/>
        <end position="777"/>
    </location>
</feature>
<dbReference type="InterPro" id="IPR044726">
    <property type="entry name" value="ABCC_6TM_D2"/>
</dbReference>
<evidence type="ECO:0000256" key="6">
    <source>
        <dbReference type="ARBA" id="ARBA00022840"/>
    </source>
</evidence>
<dbReference type="CDD" id="cd18580">
    <property type="entry name" value="ABC_6TM_ABCC_D2"/>
    <property type="match status" value="1"/>
</dbReference>
<evidence type="ECO:0000313" key="14">
    <source>
        <dbReference type="Proteomes" id="UP000332933"/>
    </source>
</evidence>
<feature type="transmembrane region" description="Helical" evidence="9">
    <location>
        <begin position="307"/>
        <end position="339"/>
    </location>
</feature>
<feature type="transmembrane region" description="Helical" evidence="9">
    <location>
        <begin position="855"/>
        <end position="875"/>
    </location>
</feature>
<feature type="transmembrane region" description="Helical" evidence="9">
    <location>
        <begin position="129"/>
        <end position="147"/>
    </location>
</feature>
<evidence type="ECO:0000256" key="5">
    <source>
        <dbReference type="ARBA" id="ARBA00022741"/>
    </source>
</evidence>
<keyword evidence="6" id="KW-0067">ATP-binding</keyword>
<evidence type="ECO:0000256" key="7">
    <source>
        <dbReference type="ARBA" id="ARBA00022989"/>
    </source>
</evidence>
<keyword evidence="4" id="KW-0677">Repeat</keyword>
<evidence type="ECO:0000256" key="3">
    <source>
        <dbReference type="ARBA" id="ARBA00022692"/>
    </source>
</evidence>
<evidence type="ECO:0000313" key="12">
    <source>
        <dbReference type="EMBL" id="KAF0701713.1"/>
    </source>
</evidence>
<proteinExistence type="predicted"/>
<feature type="transmembrane region" description="Helical" evidence="9">
    <location>
        <begin position="189"/>
        <end position="207"/>
    </location>
</feature>
<feature type="transmembrane region" description="Helical" evidence="9">
    <location>
        <begin position="948"/>
        <end position="969"/>
    </location>
</feature>
<dbReference type="EMBL" id="VJMH01004991">
    <property type="protein sequence ID" value="KAF0701713.1"/>
    <property type="molecule type" value="Genomic_DNA"/>
</dbReference>
<evidence type="ECO:0000256" key="8">
    <source>
        <dbReference type="ARBA" id="ARBA00023136"/>
    </source>
</evidence>
<evidence type="ECO:0000256" key="9">
    <source>
        <dbReference type="SAM" id="Phobius"/>
    </source>
</evidence>
<feature type="domain" description="ABC transporter" evidence="10">
    <location>
        <begin position="418"/>
        <end position="633"/>
    </location>
</feature>
<gene>
    <name evidence="13" type="primary">Aste57867_7879</name>
    <name evidence="12" type="ORF">As57867_007849</name>
    <name evidence="13" type="ORF">ASTE57867_7879</name>
</gene>
<dbReference type="Gene3D" id="3.40.50.300">
    <property type="entry name" value="P-loop containing nucleotide triphosphate hydrolases"/>
    <property type="match status" value="1"/>
</dbReference>
<dbReference type="GO" id="GO:0016887">
    <property type="term" value="F:ATP hydrolysis activity"/>
    <property type="evidence" value="ECO:0007669"/>
    <property type="project" value="InterPro"/>
</dbReference>
<dbReference type="InterPro" id="IPR011527">
    <property type="entry name" value="ABC1_TM_dom"/>
</dbReference>
<dbReference type="Pfam" id="PF00005">
    <property type="entry name" value="ABC_tran"/>
    <property type="match status" value="1"/>
</dbReference>
<evidence type="ECO:0000256" key="1">
    <source>
        <dbReference type="ARBA" id="ARBA00004127"/>
    </source>
</evidence>
<keyword evidence="2" id="KW-0813">Transport</keyword>
<name>A0A485KIV3_9STRA</name>